<comment type="caution">
    <text evidence="7">The sequence shown here is derived from an EMBL/GenBank/DDBJ whole genome shotgun (WGS) entry which is preliminary data.</text>
</comment>
<evidence type="ECO:0000256" key="1">
    <source>
        <dbReference type="ARBA" id="ARBA00022649"/>
    </source>
</evidence>
<dbReference type="InterPro" id="IPR029060">
    <property type="entry name" value="PIN-like_dom_sf"/>
</dbReference>
<dbReference type="Gene3D" id="3.40.50.1010">
    <property type="entry name" value="5'-nuclease"/>
    <property type="match status" value="1"/>
</dbReference>
<evidence type="ECO:0000259" key="6">
    <source>
        <dbReference type="Pfam" id="PF01850"/>
    </source>
</evidence>
<dbReference type="SUPFAM" id="SSF88723">
    <property type="entry name" value="PIN domain-like"/>
    <property type="match status" value="1"/>
</dbReference>
<keyword evidence="5" id="KW-0800">Toxin</keyword>
<feature type="domain" description="PIN" evidence="6">
    <location>
        <begin position="4"/>
        <end position="127"/>
    </location>
</feature>
<protein>
    <recommendedName>
        <fullName evidence="5">Ribonuclease VapC</fullName>
        <shortName evidence="5">RNase VapC</shortName>
        <ecNumber evidence="5">3.1.-.-</ecNumber>
    </recommendedName>
    <alternativeName>
        <fullName evidence="5">Toxin VapC</fullName>
    </alternativeName>
</protein>
<comment type="cofactor">
    <cofactor evidence="5">
        <name>Mg(2+)</name>
        <dbReference type="ChEBI" id="CHEBI:18420"/>
    </cofactor>
</comment>
<dbReference type="InterPro" id="IPR022907">
    <property type="entry name" value="VapC_family"/>
</dbReference>
<dbReference type="HAMAP" id="MF_00265">
    <property type="entry name" value="VapC_Nob1"/>
    <property type="match status" value="1"/>
</dbReference>
<keyword evidence="3 5" id="KW-0479">Metal-binding</keyword>
<sequence length="134" mass="14576">MPALDTNVLVRYLVQDDAAQAAAARELVTRLTSEGAQLFVPATVILELEWVLRKSFGFDKDSVLRALSSLFSAAELRIESERALEVALQLYRQGTADFADCLHIALAAQAGELPLWTFDKAASKVDGARLLAKA</sequence>
<dbReference type="Proteomes" id="UP001201463">
    <property type="component" value="Unassembled WGS sequence"/>
</dbReference>
<feature type="binding site" evidence="5">
    <location>
        <position position="5"/>
    </location>
    <ligand>
        <name>Mg(2+)</name>
        <dbReference type="ChEBI" id="CHEBI:18420"/>
    </ligand>
</feature>
<accession>A0ABS8XG27</accession>
<evidence type="ECO:0000256" key="3">
    <source>
        <dbReference type="ARBA" id="ARBA00022723"/>
    </source>
</evidence>
<feature type="binding site" evidence="5">
    <location>
        <position position="100"/>
    </location>
    <ligand>
        <name>Mg(2+)</name>
        <dbReference type="ChEBI" id="CHEBI:18420"/>
    </ligand>
</feature>
<keyword evidence="1 5" id="KW-1277">Toxin-antitoxin system</keyword>
<reference evidence="7 8" key="1">
    <citation type="submission" date="2021-12" db="EMBL/GenBank/DDBJ databases">
        <title>Genome seq of p7.</title>
        <authorList>
            <person name="Seo T."/>
        </authorList>
    </citation>
    <scope>NUCLEOTIDE SEQUENCE [LARGE SCALE GENOMIC DNA]</scope>
    <source>
        <strain evidence="7 8">P7</strain>
    </source>
</reference>
<dbReference type="InterPro" id="IPR002716">
    <property type="entry name" value="PIN_dom"/>
</dbReference>
<evidence type="ECO:0000313" key="8">
    <source>
        <dbReference type="Proteomes" id="UP001201463"/>
    </source>
</evidence>
<name>A0ABS8XG27_9BURK</name>
<evidence type="ECO:0000256" key="5">
    <source>
        <dbReference type="HAMAP-Rule" id="MF_00265"/>
    </source>
</evidence>
<dbReference type="Pfam" id="PF01850">
    <property type="entry name" value="PIN"/>
    <property type="match status" value="1"/>
</dbReference>
<evidence type="ECO:0000256" key="4">
    <source>
        <dbReference type="ARBA" id="ARBA00022801"/>
    </source>
</evidence>
<dbReference type="PANTHER" id="PTHR39664:SF2">
    <property type="entry name" value="NUCLEIC ACID-BINDING PROTEIN, CONTAINING PIN DOMAIN-RELATED"/>
    <property type="match status" value="1"/>
</dbReference>
<dbReference type="EMBL" id="JAJTWT010000011">
    <property type="protein sequence ID" value="MCE4539837.1"/>
    <property type="molecule type" value="Genomic_DNA"/>
</dbReference>
<keyword evidence="5" id="KW-0460">Magnesium</keyword>
<dbReference type="CDD" id="cd18683">
    <property type="entry name" value="PIN_VapC-like"/>
    <property type="match status" value="1"/>
</dbReference>
<evidence type="ECO:0000313" key="7">
    <source>
        <dbReference type="EMBL" id="MCE4539837.1"/>
    </source>
</evidence>
<dbReference type="RefSeq" id="WP_233394356.1">
    <property type="nucleotide sequence ID" value="NZ_JAJTWT010000011.1"/>
</dbReference>
<keyword evidence="8" id="KW-1185">Reference proteome</keyword>
<keyword evidence="4 5" id="KW-0378">Hydrolase</keyword>
<dbReference type="EC" id="3.1.-.-" evidence="5"/>
<comment type="similarity">
    <text evidence="5">Belongs to the PINc/VapC protein family.</text>
</comment>
<organism evidence="7 8">
    <name type="scientific">Pelomonas caseinilytica</name>
    <dbReference type="NCBI Taxonomy" id="2906763"/>
    <lineage>
        <taxon>Bacteria</taxon>
        <taxon>Pseudomonadati</taxon>
        <taxon>Pseudomonadota</taxon>
        <taxon>Betaproteobacteria</taxon>
        <taxon>Burkholderiales</taxon>
        <taxon>Sphaerotilaceae</taxon>
        <taxon>Roseateles</taxon>
    </lineage>
</organism>
<evidence type="ECO:0000256" key="2">
    <source>
        <dbReference type="ARBA" id="ARBA00022722"/>
    </source>
</evidence>
<proteinExistence type="inferred from homology"/>
<gene>
    <name evidence="5" type="primary">vapC</name>
    <name evidence="7" type="ORF">LXT12_21540</name>
</gene>
<keyword evidence="2 5" id="KW-0540">Nuclease</keyword>
<comment type="function">
    <text evidence="5">Toxic component of a toxin-antitoxin (TA) system. An RNase.</text>
</comment>
<dbReference type="PANTHER" id="PTHR39664">
    <property type="match status" value="1"/>
</dbReference>